<dbReference type="KEGG" id="hcv:FTV88_3354"/>
<dbReference type="GO" id="GO:0032153">
    <property type="term" value="C:cell division site"/>
    <property type="evidence" value="ECO:0007669"/>
    <property type="project" value="TreeGrafter"/>
</dbReference>
<dbReference type="OrthoDB" id="9813375at2"/>
<dbReference type="Pfam" id="PF00091">
    <property type="entry name" value="Tubulin"/>
    <property type="match status" value="1"/>
</dbReference>
<evidence type="ECO:0000313" key="6">
    <source>
        <dbReference type="Proteomes" id="UP000366051"/>
    </source>
</evidence>
<keyword evidence="1" id="KW-0547">Nucleotide-binding</keyword>
<dbReference type="Proteomes" id="UP000366051">
    <property type="component" value="Chromosome"/>
</dbReference>
<accession>A0A5Q2N6D1</accession>
<gene>
    <name evidence="5" type="ORF">FTV88_3354</name>
</gene>
<evidence type="ECO:0000256" key="1">
    <source>
        <dbReference type="ARBA" id="ARBA00022741"/>
    </source>
</evidence>
<dbReference type="PROSITE" id="PS51257">
    <property type="entry name" value="PROKAR_LIPOPROTEIN"/>
    <property type="match status" value="1"/>
</dbReference>
<dbReference type="GO" id="GO:0003924">
    <property type="term" value="F:GTPase activity"/>
    <property type="evidence" value="ECO:0007669"/>
    <property type="project" value="InterPro"/>
</dbReference>
<name>A0A5Q2N6D1_9FIRM</name>
<reference evidence="6" key="1">
    <citation type="submission" date="2019-11" db="EMBL/GenBank/DDBJ databases">
        <title>Genome sequence of Heliorestis convoluta strain HH, an alkaliphilic and minimalistic phototrophic bacterium from a soda lake in Egypt.</title>
        <authorList>
            <person name="Dewey E.D."/>
            <person name="Stokes L.M."/>
            <person name="Burchell B.M."/>
            <person name="Shaffer K.N."/>
            <person name="Huntington A.M."/>
            <person name="Baker J.M."/>
            <person name="Nadendla S."/>
            <person name="Giglio M.G."/>
            <person name="Touchman J.W."/>
            <person name="Blankenship R.E."/>
            <person name="Madigan M.T."/>
            <person name="Sattley W.M."/>
        </authorList>
    </citation>
    <scope>NUCLEOTIDE SEQUENCE [LARGE SCALE GENOMIC DNA]</scope>
    <source>
        <strain evidence="6">HH</strain>
    </source>
</reference>
<proteinExistence type="predicted"/>
<dbReference type="PRINTS" id="PR00423">
    <property type="entry name" value="CELLDVISFTSZ"/>
</dbReference>
<dbReference type="SUPFAM" id="SSF52490">
    <property type="entry name" value="Tubulin nucleotide-binding domain-like"/>
    <property type="match status" value="1"/>
</dbReference>
<dbReference type="PANTHER" id="PTHR30314:SF3">
    <property type="entry name" value="MITOCHONDRIAL DIVISION PROTEIN FSZA"/>
    <property type="match status" value="1"/>
</dbReference>
<dbReference type="Gene3D" id="3.40.50.1440">
    <property type="entry name" value="Tubulin/FtsZ, GTPase domain"/>
    <property type="match status" value="1"/>
</dbReference>
<keyword evidence="2" id="KW-0342">GTP-binding</keyword>
<evidence type="ECO:0000259" key="3">
    <source>
        <dbReference type="SMART" id="SM00278"/>
    </source>
</evidence>
<dbReference type="InterPro" id="IPR003583">
    <property type="entry name" value="Hlx-hairpin-Hlx_DNA-bd_motif"/>
</dbReference>
<dbReference type="EMBL" id="CP045875">
    <property type="protein sequence ID" value="QGG49419.1"/>
    <property type="molecule type" value="Genomic_DNA"/>
</dbReference>
<evidence type="ECO:0000259" key="4">
    <source>
        <dbReference type="SMART" id="SM00864"/>
    </source>
</evidence>
<dbReference type="SMART" id="SM00864">
    <property type="entry name" value="Tubulin"/>
    <property type="match status" value="1"/>
</dbReference>
<feature type="domain" description="Helix-hairpin-helix DNA-binding motif class 1" evidence="3">
    <location>
        <begin position="259"/>
        <end position="278"/>
    </location>
</feature>
<dbReference type="AlphaFoldDB" id="A0A5Q2N6D1"/>
<dbReference type="InterPro" id="IPR045061">
    <property type="entry name" value="FtsZ/CetZ"/>
</dbReference>
<dbReference type="SUPFAM" id="SSF47781">
    <property type="entry name" value="RuvA domain 2-like"/>
    <property type="match status" value="1"/>
</dbReference>
<dbReference type="InterPro" id="IPR010994">
    <property type="entry name" value="RuvA_2-like"/>
</dbReference>
<dbReference type="GO" id="GO:0003677">
    <property type="term" value="F:DNA binding"/>
    <property type="evidence" value="ECO:0007669"/>
    <property type="project" value="InterPro"/>
</dbReference>
<dbReference type="GO" id="GO:0005737">
    <property type="term" value="C:cytoplasm"/>
    <property type="evidence" value="ECO:0007669"/>
    <property type="project" value="TreeGrafter"/>
</dbReference>
<dbReference type="RefSeq" id="WP_153726413.1">
    <property type="nucleotide sequence ID" value="NZ_CP045875.1"/>
</dbReference>
<evidence type="ECO:0000313" key="5">
    <source>
        <dbReference type="EMBL" id="QGG49419.1"/>
    </source>
</evidence>
<dbReference type="InterPro" id="IPR004509">
    <property type="entry name" value="Competence_ComEA_HhH"/>
</dbReference>
<dbReference type="Gene3D" id="1.10.150.280">
    <property type="entry name" value="AF1531-like domain"/>
    <property type="match status" value="1"/>
</dbReference>
<dbReference type="GO" id="GO:0006281">
    <property type="term" value="P:DNA repair"/>
    <property type="evidence" value="ECO:0007669"/>
    <property type="project" value="InterPro"/>
</dbReference>
<sequence>MFPQKSERKLQSLITTIGIGGGGCNAIDYMIRQGVEGLQFVTINTDLQALQRSQAEKKLLLGLGTTKGLGTGSHVELGKRAAEENLKELFELIENSQVVILVAGLGGGTGTAVIPFLAKIAREKGLPVWAVVTLPFTFEGRKRSLIATAGLEELHPFVDLLLAIPNDRLLTLSDRKTSMSDAFMLVDEILRLAVDNLLSQYKLTHSATMDREALQASLNNIDDLLAKLSLSPVPVEVVPMEVAGQKGALLININSADMNELDQLPGIGPAYARRIIRFREEYGPFQSLDELMKVSGLGLKKVAQLKSKACC</sequence>
<feature type="domain" description="Tubulin/FtsZ GTPase" evidence="4">
    <location>
        <begin position="13"/>
        <end position="206"/>
    </location>
</feature>
<dbReference type="InterPro" id="IPR036525">
    <property type="entry name" value="Tubulin/FtsZ_GTPase_sf"/>
</dbReference>
<dbReference type="SMART" id="SM00278">
    <property type="entry name" value="HhH1"/>
    <property type="match status" value="2"/>
</dbReference>
<dbReference type="GO" id="GO:0005525">
    <property type="term" value="F:GTP binding"/>
    <property type="evidence" value="ECO:0007669"/>
    <property type="project" value="UniProtKB-KW"/>
</dbReference>
<dbReference type="NCBIfam" id="TIGR00426">
    <property type="entry name" value="competence protein ComEA helix-hairpin-helix repeat region"/>
    <property type="match status" value="1"/>
</dbReference>
<keyword evidence="6" id="KW-1185">Reference proteome</keyword>
<keyword evidence="5" id="KW-0131">Cell cycle</keyword>
<feature type="domain" description="Helix-hairpin-helix DNA-binding motif class 1" evidence="3">
    <location>
        <begin position="289"/>
        <end position="308"/>
    </location>
</feature>
<keyword evidence="5" id="KW-0132">Cell division</keyword>
<protein>
    <submittedName>
        <fullName evidence="5">Cell division protein ftsZ</fullName>
    </submittedName>
</protein>
<dbReference type="InterPro" id="IPR003008">
    <property type="entry name" value="Tubulin_FtsZ_GTPase"/>
</dbReference>
<dbReference type="PANTHER" id="PTHR30314">
    <property type="entry name" value="CELL DIVISION PROTEIN FTSZ-RELATED"/>
    <property type="match status" value="1"/>
</dbReference>
<organism evidence="5 6">
    <name type="scientific">Heliorestis convoluta</name>
    <dbReference type="NCBI Taxonomy" id="356322"/>
    <lineage>
        <taxon>Bacteria</taxon>
        <taxon>Bacillati</taxon>
        <taxon>Bacillota</taxon>
        <taxon>Clostridia</taxon>
        <taxon>Eubacteriales</taxon>
        <taxon>Heliobacteriaceae</taxon>
        <taxon>Heliorestis</taxon>
    </lineage>
</organism>
<dbReference type="Pfam" id="PF12836">
    <property type="entry name" value="HHH_3"/>
    <property type="match status" value="1"/>
</dbReference>
<evidence type="ECO:0000256" key="2">
    <source>
        <dbReference type="ARBA" id="ARBA00023134"/>
    </source>
</evidence>
<dbReference type="GO" id="GO:0051301">
    <property type="term" value="P:cell division"/>
    <property type="evidence" value="ECO:0007669"/>
    <property type="project" value="UniProtKB-KW"/>
</dbReference>